<dbReference type="EMBL" id="UOFN01000046">
    <property type="protein sequence ID" value="VAW75194.1"/>
    <property type="molecule type" value="Genomic_DNA"/>
</dbReference>
<gene>
    <name evidence="1" type="ORF">MNBD_GAMMA15-1975</name>
</gene>
<protein>
    <recommendedName>
        <fullName evidence="2">CopG family transcriptional regulator</fullName>
    </recommendedName>
</protein>
<organism evidence="1">
    <name type="scientific">hydrothermal vent metagenome</name>
    <dbReference type="NCBI Taxonomy" id="652676"/>
    <lineage>
        <taxon>unclassified sequences</taxon>
        <taxon>metagenomes</taxon>
        <taxon>ecological metagenomes</taxon>
    </lineage>
</organism>
<evidence type="ECO:0000313" key="1">
    <source>
        <dbReference type="EMBL" id="VAW75194.1"/>
    </source>
</evidence>
<accession>A0A3B0Z1N3</accession>
<sequence>MNAKTKYTDEPIGKVKVIPDFLPAPEELAFKEDSVKVTISLSKESVDFFKAQAKKHHTQYQKMIRRLLDVYTLAHMEPASKRSGQRKKPAASR</sequence>
<evidence type="ECO:0008006" key="2">
    <source>
        <dbReference type="Google" id="ProtNLM"/>
    </source>
</evidence>
<reference evidence="1" key="1">
    <citation type="submission" date="2018-06" db="EMBL/GenBank/DDBJ databases">
        <authorList>
            <person name="Zhirakovskaya E."/>
        </authorList>
    </citation>
    <scope>NUCLEOTIDE SEQUENCE</scope>
</reference>
<proteinExistence type="predicted"/>
<dbReference type="AlphaFoldDB" id="A0A3B0Z1N3"/>
<name>A0A3B0Z1N3_9ZZZZ</name>